<dbReference type="RefSeq" id="XP_001560347.2">
    <property type="nucleotide sequence ID" value="XM_001560297.2"/>
</dbReference>
<reference evidence="3 4" key="3">
    <citation type="journal article" date="2017" name="Mol. Plant Pathol.">
        <title>A gapless genome sequence of the fungus Botrytis cinerea.</title>
        <authorList>
            <person name="Van Kan J.A."/>
            <person name="Stassen J.H."/>
            <person name="Mosbach A."/>
            <person name="Van Der Lee T.A."/>
            <person name="Faino L."/>
            <person name="Farmer A.D."/>
            <person name="Papasotiriou D.G."/>
            <person name="Zhou S."/>
            <person name="Seidl M.F."/>
            <person name="Cottam E."/>
            <person name="Edel D."/>
            <person name="Hahn M."/>
            <person name="Schwartz D.C."/>
            <person name="Dietrich R.A."/>
            <person name="Widdison S."/>
            <person name="Scalliet G."/>
        </authorList>
    </citation>
    <scope>NUCLEOTIDE SEQUENCE [LARGE SCALE GENOMIC DNA]</scope>
    <source>
        <strain evidence="3 4">B05.10</strain>
    </source>
</reference>
<dbReference type="KEGG" id="bfu:BCIN_06g01770"/>
<name>A0A384JK08_BOTFB</name>
<feature type="compositionally biased region" description="Basic and acidic residues" evidence="2">
    <location>
        <begin position="1"/>
        <end position="15"/>
    </location>
</feature>
<evidence type="ECO:0000256" key="2">
    <source>
        <dbReference type="SAM" id="MobiDB-lite"/>
    </source>
</evidence>
<evidence type="ECO:0000313" key="3">
    <source>
        <dbReference type="EMBL" id="ATZ50684.1"/>
    </source>
</evidence>
<dbReference type="EMBL" id="CP009810">
    <property type="protein sequence ID" value="ATZ50684.1"/>
    <property type="molecule type" value="Genomic_DNA"/>
</dbReference>
<proteinExistence type="predicted"/>
<dbReference type="AlphaFoldDB" id="A0A384JK08"/>
<reference evidence="3 4" key="2">
    <citation type="journal article" date="2012" name="Eukaryot. Cell">
        <title>Genome update of Botrytis cinerea strains B05.10 and T4.</title>
        <authorList>
            <person name="Staats M."/>
            <person name="van Kan J.A."/>
        </authorList>
    </citation>
    <scope>NUCLEOTIDE SEQUENCE [LARGE SCALE GENOMIC DNA]</scope>
    <source>
        <strain evidence="3 4">B05.10</strain>
    </source>
</reference>
<keyword evidence="4" id="KW-1185">Reference proteome</keyword>
<dbReference type="OrthoDB" id="3529717at2759"/>
<sequence>MASENHGEIHAEDQSGHIAYQNRGDKAYHCPLYLGSGRIPSRMNNVAERSVTSVDGQMPEQRKSEIRAIEILWARLNNKEKREFEQKREDEKRKTPDSIKPTQQSVVSESTGLGNEKARRESKVNKFLRASGSEGNELKDEKKRALKSMNKSMDEATFGEDELDNHQHRILSERMKQVAENAAKLQKLRGEDQGLEERANQIMEADGAEGLEELEIMNRFYAHQINRLQNMNGRNKERKEFGKRVNRNIDVDFDGGQELKDLHKSDDHNTKTLEDEESNNMGRIDSLINHKKIIEDVEKGNS</sequence>
<feature type="region of interest" description="Disordered" evidence="2">
    <location>
        <begin position="82"/>
        <end position="124"/>
    </location>
</feature>
<evidence type="ECO:0000256" key="1">
    <source>
        <dbReference type="SAM" id="Coils"/>
    </source>
</evidence>
<dbReference type="Proteomes" id="UP000001798">
    <property type="component" value="Chromosome 6"/>
</dbReference>
<gene>
    <name evidence="3" type="ORF">BCIN_06g01770</name>
</gene>
<protein>
    <submittedName>
        <fullName evidence="3">Uncharacterized protein</fullName>
    </submittedName>
</protein>
<feature type="compositionally biased region" description="Basic and acidic residues" evidence="2">
    <location>
        <begin position="82"/>
        <end position="97"/>
    </location>
</feature>
<organism evidence="3 4">
    <name type="scientific">Botryotinia fuckeliana (strain B05.10)</name>
    <name type="common">Noble rot fungus</name>
    <name type="synonym">Botrytis cinerea</name>
    <dbReference type="NCBI Taxonomy" id="332648"/>
    <lineage>
        <taxon>Eukaryota</taxon>
        <taxon>Fungi</taxon>
        <taxon>Dikarya</taxon>
        <taxon>Ascomycota</taxon>
        <taxon>Pezizomycotina</taxon>
        <taxon>Leotiomycetes</taxon>
        <taxon>Helotiales</taxon>
        <taxon>Sclerotiniaceae</taxon>
        <taxon>Botrytis</taxon>
    </lineage>
</organism>
<evidence type="ECO:0000313" key="4">
    <source>
        <dbReference type="Proteomes" id="UP000001798"/>
    </source>
</evidence>
<dbReference type="GeneID" id="5440987"/>
<accession>A0A384JK08</accession>
<feature type="coiled-coil region" evidence="1">
    <location>
        <begin position="168"/>
        <end position="231"/>
    </location>
</feature>
<keyword evidence="1" id="KW-0175">Coiled coil</keyword>
<feature type="region of interest" description="Disordered" evidence="2">
    <location>
        <begin position="1"/>
        <end position="22"/>
    </location>
</feature>
<dbReference type="VEuPathDB" id="FungiDB:Bcin06g01770"/>
<reference evidence="3 4" key="1">
    <citation type="journal article" date="2011" name="PLoS Genet.">
        <title>Genomic analysis of the necrotrophic fungal pathogens Sclerotinia sclerotiorum and Botrytis cinerea.</title>
        <authorList>
            <person name="Amselem J."/>
            <person name="Cuomo C.A."/>
            <person name="van Kan J.A."/>
            <person name="Viaud M."/>
            <person name="Benito E.P."/>
            <person name="Couloux A."/>
            <person name="Coutinho P.M."/>
            <person name="de Vries R.P."/>
            <person name="Dyer P.S."/>
            <person name="Fillinger S."/>
            <person name="Fournier E."/>
            <person name="Gout L."/>
            <person name="Hahn M."/>
            <person name="Kohn L."/>
            <person name="Lapalu N."/>
            <person name="Plummer K.M."/>
            <person name="Pradier J.M."/>
            <person name="Quevillon E."/>
            <person name="Sharon A."/>
            <person name="Simon A."/>
            <person name="ten Have A."/>
            <person name="Tudzynski B."/>
            <person name="Tudzynski P."/>
            <person name="Wincker P."/>
            <person name="Andrew M."/>
            <person name="Anthouard V."/>
            <person name="Beever R.E."/>
            <person name="Beffa R."/>
            <person name="Benoit I."/>
            <person name="Bouzid O."/>
            <person name="Brault B."/>
            <person name="Chen Z."/>
            <person name="Choquer M."/>
            <person name="Collemare J."/>
            <person name="Cotton P."/>
            <person name="Danchin E.G."/>
            <person name="Da Silva C."/>
            <person name="Gautier A."/>
            <person name="Giraud C."/>
            <person name="Giraud T."/>
            <person name="Gonzalez C."/>
            <person name="Grossetete S."/>
            <person name="Guldener U."/>
            <person name="Henrissat B."/>
            <person name="Howlett B.J."/>
            <person name="Kodira C."/>
            <person name="Kretschmer M."/>
            <person name="Lappartient A."/>
            <person name="Leroch M."/>
            <person name="Levis C."/>
            <person name="Mauceli E."/>
            <person name="Neuveglise C."/>
            <person name="Oeser B."/>
            <person name="Pearson M."/>
            <person name="Poulain J."/>
            <person name="Poussereau N."/>
            <person name="Quesneville H."/>
            <person name="Rascle C."/>
            <person name="Schumacher J."/>
            <person name="Segurens B."/>
            <person name="Sexton A."/>
            <person name="Silva E."/>
            <person name="Sirven C."/>
            <person name="Soanes D.M."/>
            <person name="Talbot N.J."/>
            <person name="Templeton M."/>
            <person name="Yandava C."/>
            <person name="Yarden O."/>
            <person name="Zeng Q."/>
            <person name="Rollins J.A."/>
            <person name="Lebrun M.H."/>
            <person name="Dickman M."/>
        </authorList>
    </citation>
    <scope>NUCLEOTIDE SEQUENCE [LARGE SCALE GENOMIC DNA]</scope>
    <source>
        <strain evidence="3 4">B05.10</strain>
    </source>
</reference>
<feature type="compositionally biased region" description="Polar residues" evidence="2">
    <location>
        <begin position="100"/>
        <end position="113"/>
    </location>
</feature>